<feature type="transmembrane region" description="Helical" evidence="2">
    <location>
        <begin position="186"/>
        <end position="211"/>
    </location>
</feature>
<evidence type="ECO:0000256" key="2">
    <source>
        <dbReference type="SAM" id="Phobius"/>
    </source>
</evidence>
<keyword evidence="2" id="KW-1133">Transmembrane helix</keyword>
<keyword evidence="4" id="KW-1185">Reference proteome</keyword>
<dbReference type="Proteomes" id="UP000298061">
    <property type="component" value="Unassembled WGS sequence"/>
</dbReference>
<proteinExistence type="predicted"/>
<feature type="region of interest" description="Disordered" evidence="1">
    <location>
        <begin position="281"/>
        <end position="315"/>
    </location>
</feature>
<keyword evidence="2" id="KW-0812">Transmembrane</keyword>
<dbReference type="STRING" id="135208.A0A4Y9ZMW2"/>
<dbReference type="OrthoDB" id="3357304at2759"/>
<feature type="transmembrane region" description="Helical" evidence="2">
    <location>
        <begin position="231"/>
        <end position="254"/>
    </location>
</feature>
<evidence type="ECO:0000313" key="3">
    <source>
        <dbReference type="EMBL" id="TFY75955.1"/>
    </source>
</evidence>
<reference evidence="3 4" key="1">
    <citation type="submission" date="2019-02" db="EMBL/GenBank/DDBJ databases">
        <title>Genome sequencing of the rare red list fungi Hericium alpestre (H. flagellum).</title>
        <authorList>
            <person name="Buettner E."/>
            <person name="Kellner H."/>
        </authorList>
    </citation>
    <scope>NUCLEOTIDE SEQUENCE [LARGE SCALE GENOMIC DNA]</scope>
    <source>
        <strain evidence="3 4">DSM 108284</strain>
    </source>
</reference>
<accession>A0A4Y9ZMW2</accession>
<gene>
    <name evidence="3" type="ORF">EWM64_g8059</name>
</gene>
<keyword evidence="2" id="KW-0472">Membrane</keyword>
<dbReference type="AlphaFoldDB" id="A0A4Y9ZMW2"/>
<feature type="transmembrane region" description="Helical" evidence="2">
    <location>
        <begin position="154"/>
        <end position="174"/>
    </location>
</feature>
<evidence type="ECO:0000256" key="1">
    <source>
        <dbReference type="SAM" id="MobiDB-lite"/>
    </source>
</evidence>
<organism evidence="3 4">
    <name type="scientific">Hericium alpestre</name>
    <dbReference type="NCBI Taxonomy" id="135208"/>
    <lineage>
        <taxon>Eukaryota</taxon>
        <taxon>Fungi</taxon>
        <taxon>Dikarya</taxon>
        <taxon>Basidiomycota</taxon>
        <taxon>Agaricomycotina</taxon>
        <taxon>Agaricomycetes</taxon>
        <taxon>Russulales</taxon>
        <taxon>Hericiaceae</taxon>
        <taxon>Hericium</taxon>
    </lineage>
</organism>
<protein>
    <submittedName>
        <fullName evidence="3">Uncharacterized protein</fullName>
    </submittedName>
</protein>
<comment type="caution">
    <text evidence="3">The sequence shown here is derived from an EMBL/GenBank/DDBJ whole genome shotgun (WGS) entry which is preliminary data.</text>
</comment>
<feature type="transmembrane region" description="Helical" evidence="2">
    <location>
        <begin position="60"/>
        <end position="82"/>
    </location>
</feature>
<evidence type="ECO:0000313" key="4">
    <source>
        <dbReference type="Proteomes" id="UP000298061"/>
    </source>
</evidence>
<sequence>MLTVSHVSELVAIMRSVKSMSKSWPYMLNYVAVRVPPGLVRGYESPHLNLSNEPWSRGTLIAWCSMRALTSILIQMTHIQFLTILYPSIFVSRLIVGVLSPLALISACTQYLPLSATSLASTDPGPYKALVANLAIPALPYLPLSTLALVTRQTLTTTLSLLFTILFLFWGTYLHPRRAWRAEGGTAAFGIGAVGLAALGTSLGFVCLPGVSLEGPNAGMNESPCSWLPGLVWVVILWQSYLAWWWWVGSGVGMDRKRRRRHVKEDRELEDSEGEVLWQTTAIDGGGGGARRRTPGPEQNAFQQKESARKRGWLTPYIPFNKPLWRRQPQRTQL</sequence>
<dbReference type="EMBL" id="SFCI01001372">
    <property type="protein sequence ID" value="TFY75955.1"/>
    <property type="molecule type" value="Genomic_DNA"/>
</dbReference>
<feature type="transmembrane region" description="Helical" evidence="2">
    <location>
        <begin position="94"/>
        <end position="112"/>
    </location>
</feature>
<name>A0A4Y9ZMW2_9AGAM</name>